<evidence type="ECO:0000256" key="5">
    <source>
        <dbReference type="ARBA" id="ARBA00023136"/>
    </source>
</evidence>
<dbReference type="InterPro" id="IPR002033">
    <property type="entry name" value="TatC"/>
</dbReference>
<evidence type="ECO:0000256" key="3">
    <source>
        <dbReference type="ARBA" id="ARBA00022692"/>
    </source>
</evidence>
<evidence type="ECO:0000313" key="7">
    <source>
        <dbReference type="EMBL" id="QBX98664.1"/>
    </source>
</evidence>
<evidence type="ECO:0000256" key="2">
    <source>
        <dbReference type="ARBA" id="ARBA00008882"/>
    </source>
</evidence>
<dbReference type="GO" id="GO:0065002">
    <property type="term" value="P:intracellular protein transmembrane transport"/>
    <property type="evidence" value="ECO:0007669"/>
    <property type="project" value="TreeGrafter"/>
</dbReference>
<feature type="transmembrane region" description="Helical" evidence="6">
    <location>
        <begin position="187"/>
        <end position="205"/>
    </location>
</feature>
<dbReference type="Pfam" id="PF00902">
    <property type="entry name" value="TatC"/>
    <property type="match status" value="1"/>
</dbReference>
<reference evidence="7" key="1">
    <citation type="journal article" date="2019" name="Genome Biol. Evol.">
        <title>Tracing the Evolution of the Plastome and Mitogenome in the Chloropicophyceae Uncovered Convergent tRNA Gene Losses and a Variant Plastid Genetic Code.</title>
        <authorList>
            <person name="Turmel M."/>
            <person name="Dos Santos A.L."/>
            <person name="Otis C."/>
            <person name="Sergerie R."/>
            <person name="Lemieux C."/>
        </authorList>
    </citation>
    <scope>NUCLEOTIDE SEQUENCE</scope>
</reference>
<keyword evidence="7" id="KW-0496">Mitochondrion</keyword>
<dbReference type="GeneID" id="40513350"/>
<name>A0A4D6C4R4_9CHLO</name>
<comment type="similarity">
    <text evidence="2">Belongs to the TatC family.</text>
</comment>
<evidence type="ECO:0000256" key="6">
    <source>
        <dbReference type="SAM" id="Phobius"/>
    </source>
</evidence>
<sequence length="248" mass="29256">MKELPFFIHFNELKLRLSFFFLSVFLCLCVSFLDPKCVLFILIKPLWIHIQGPLLFTHPLEGIHASLSAQGILAFLFSWPLLIYHFWSFMSSSLYLYEKKVLSFLLSVFTFIFIFGFCFFYSSLLPFFCKFLISYSSWFAVLEPRVLDYVLFFVRFFLTLLFFFTIPFVVFFICIQTGKDPKFLEGLRSWAFVLSALLGALLSPPEITTQVVIGLGFYLWYEILIMGMWIYWIKVGGEEDRPFKRIKS</sequence>
<evidence type="ECO:0000256" key="4">
    <source>
        <dbReference type="ARBA" id="ARBA00022989"/>
    </source>
</evidence>
<evidence type="ECO:0000256" key="1">
    <source>
        <dbReference type="ARBA" id="ARBA00004141"/>
    </source>
</evidence>
<organism evidence="7">
    <name type="scientific">Chloropicon roscoffensis</name>
    <dbReference type="NCBI Taxonomy" id="1461544"/>
    <lineage>
        <taxon>Eukaryota</taxon>
        <taxon>Viridiplantae</taxon>
        <taxon>Chlorophyta</taxon>
        <taxon>Chloropicophyceae</taxon>
        <taxon>Chloropicales</taxon>
        <taxon>Chloropicaceae</taxon>
        <taxon>Chloropicon</taxon>
    </lineage>
</organism>
<feature type="transmembrane region" description="Helical" evidence="6">
    <location>
        <begin position="63"/>
        <end position="84"/>
    </location>
</feature>
<dbReference type="EMBL" id="MK086004">
    <property type="protein sequence ID" value="QBX98664.1"/>
    <property type="molecule type" value="Genomic_DNA"/>
</dbReference>
<feature type="transmembrane region" description="Helical" evidence="6">
    <location>
        <begin position="104"/>
        <end position="133"/>
    </location>
</feature>
<accession>A0A4D6C4R4</accession>
<proteinExistence type="inferred from homology"/>
<feature type="transmembrane region" description="Helical" evidence="6">
    <location>
        <begin position="20"/>
        <end position="43"/>
    </location>
</feature>
<gene>
    <name evidence="7" type="primary">mttB</name>
</gene>
<dbReference type="GO" id="GO:0043953">
    <property type="term" value="P:protein transport by the Tat complex"/>
    <property type="evidence" value="ECO:0007669"/>
    <property type="project" value="TreeGrafter"/>
</dbReference>
<keyword evidence="4 6" id="KW-1133">Transmembrane helix</keyword>
<feature type="transmembrane region" description="Helical" evidence="6">
    <location>
        <begin position="211"/>
        <end position="233"/>
    </location>
</feature>
<keyword evidence="3 6" id="KW-0812">Transmembrane</keyword>
<dbReference type="GO" id="GO:0033281">
    <property type="term" value="C:TAT protein transport complex"/>
    <property type="evidence" value="ECO:0007669"/>
    <property type="project" value="TreeGrafter"/>
</dbReference>
<dbReference type="GO" id="GO:0009977">
    <property type="term" value="F:proton motive force dependent protein transmembrane transporter activity"/>
    <property type="evidence" value="ECO:0007669"/>
    <property type="project" value="TreeGrafter"/>
</dbReference>
<protein>
    <submittedName>
        <fullName evidence="7">SecY-independent transporter protein</fullName>
    </submittedName>
</protein>
<dbReference type="AlphaFoldDB" id="A0A4D6C4R4"/>
<comment type="subcellular location">
    <subcellularLocation>
        <location evidence="1">Membrane</location>
        <topology evidence="1">Multi-pass membrane protein</topology>
    </subcellularLocation>
</comment>
<dbReference type="PANTHER" id="PTHR30371:SF0">
    <property type="entry name" value="SEC-INDEPENDENT PROTEIN TRANSLOCASE PROTEIN TATC, CHLOROPLASTIC-RELATED"/>
    <property type="match status" value="1"/>
</dbReference>
<dbReference type="RefSeq" id="YP_009647045.1">
    <property type="nucleotide sequence ID" value="NC_042599.1"/>
</dbReference>
<dbReference type="PANTHER" id="PTHR30371">
    <property type="entry name" value="SEC-INDEPENDENT PROTEIN TRANSLOCASE PROTEIN TATC"/>
    <property type="match status" value="1"/>
</dbReference>
<keyword evidence="5 6" id="KW-0472">Membrane</keyword>
<geneLocation type="mitochondrion" evidence="7"/>
<dbReference type="PRINTS" id="PR01840">
    <property type="entry name" value="TATCFAMILY"/>
</dbReference>
<feature type="transmembrane region" description="Helical" evidence="6">
    <location>
        <begin position="153"/>
        <end position="175"/>
    </location>
</feature>